<feature type="transmembrane region" description="Helical" evidence="1">
    <location>
        <begin position="35"/>
        <end position="58"/>
    </location>
</feature>
<evidence type="ECO:0000313" key="4">
    <source>
        <dbReference type="Proteomes" id="UP000017174"/>
    </source>
</evidence>
<dbReference type="PATRIC" id="fig|888019.4.peg.1496"/>
<accession>U7V1V6</accession>
<evidence type="ECO:0000259" key="2">
    <source>
        <dbReference type="Pfam" id="PF13828"/>
    </source>
</evidence>
<dbReference type="Pfam" id="PF13828">
    <property type="entry name" value="DUF4190"/>
    <property type="match status" value="1"/>
</dbReference>
<reference evidence="3 4" key="1">
    <citation type="submission" date="2013-08" db="EMBL/GenBank/DDBJ databases">
        <authorList>
            <person name="Weinstock G."/>
            <person name="Sodergren E."/>
            <person name="Wylie T."/>
            <person name="Fulton L."/>
            <person name="Fulton R."/>
            <person name="Fronick C."/>
            <person name="O'Laughlin M."/>
            <person name="Godfrey J."/>
            <person name="Miner T."/>
            <person name="Herter B."/>
            <person name="Appelbaum E."/>
            <person name="Cordes M."/>
            <person name="Lek S."/>
            <person name="Wollam A."/>
            <person name="Pepin K.H."/>
            <person name="Palsikar V.B."/>
            <person name="Mitreva M."/>
            <person name="Wilson R.K."/>
        </authorList>
    </citation>
    <scope>NUCLEOTIDE SEQUENCE [LARGE SCALE GENOMIC DNA]</scope>
    <source>
        <strain evidence="3 4">F0184</strain>
    </source>
</reference>
<feature type="domain" description="DUF4190" evidence="2">
    <location>
        <begin position="4"/>
        <end position="47"/>
    </location>
</feature>
<evidence type="ECO:0000256" key="1">
    <source>
        <dbReference type="SAM" id="Phobius"/>
    </source>
</evidence>
<dbReference type="Proteomes" id="UP000017174">
    <property type="component" value="Unassembled WGS sequence"/>
</dbReference>
<dbReference type="InterPro" id="IPR025241">
    <property type="entry name" value="DUF4190"/>
</dbReference>
<dbReference type="EMBL" id="AXZG01000051">
    <property type="protein sequence ID" value="ERT65662.1"/>
    <property type="molecule type" value="Genomic_DNA"/>
</dbReference>
<comment type="caution">
    <text evidence="3">The sequence shown here is derived from an EMBL/GenBank/DDBJ whole genome shotgun (WGS) entry which is preliminary data.</text>
</comment>
<name>U7V1V6_9MICC</name>
<keyword evidence="1" id="KW-0472">Membrane</keyword>
<dbReference type="HOGENOM" id="CLU_2357956_0_0_11"/>
<keyword evidence="1" id="KW-0812">Transmembrane</keyword>
<keyword evidence="1" id="KW-1133">Transmembrane helix</keyword>
<gene>
    <name evidence="3" type="ORF">HMPREF0742_01775</name>
</gene>
<proteinExistence type="predicted"/>
<dbReference type="AlphaFoldDB" id="U7V1V6"/>
<sequence>MVGGLLGLVGLVLAIVALAKIKKGNASGKGMAITSTILGTLSIILAVGVLIFNIMVFVQMQECAKKAQHNSNGEYTCEVMGMKFTGYSKTTTTYRR</sequence>
<dbReference type="RefSeq" id="WP_023134023.1">
    <property type="nucleotide sequence ID" value="NZ_KI518032.1"/>
</dbReference>
<protein>
    <recommendedName>
        <fullName evidence="2">DUF4190 domain-containing protein</fullName>
    </recommendedName>
</protein>
<organism evidence="3 4">
    <name type="scientific">Rothia aeria F0184</name>
    <dbReference type="NCBI Taxonomy" id="888019"/>
    <lineage>
        <taxon>Bacteria</taxon>
        <taxon>Bacillati</taxon>
        <taxon>Actinomycetota</taxon>
        <taxon>Actinomycetes</taxon>
        <taxon>Micrococcales</taxon>
        <taxon>Micrococcaceae</taxon>
        <taxon>Rothia</taxon>
    </lineage>
</organism>
<evidence type="ECO:0000313" key="3">
    <source>
        <dbReference type="EMBL" id="ERT65662.1"/>
    </source>
</evidence>